<protein>
    <submittedName>
        <fullName evidence="6">Arylsulfatase</fullName>
    </submittedName>
</protein>
<keyword evidence="4" id="KW-0106">Calcium</keyword>
<dbReference type="Gene3D" id="3.30.1120.10">
    <property type="match status" value="1"/>
</dbReference>
<dbReference type="EMBL" id="CP117812">
    <property type="protein sequence ID" value="WDE97739.1"/>
    <property type="molecule type" value="Genomic_DNA"/>
</dbReference>
<name>A0ABY7VWU2_9BACT</name>
<dbReference type="SUPFAM" id="SSF53649">
    <property type="entry name" value="Alkaline phosphatase-like"/>
    <property type="match status" value="1"/>
</dbReference>
<evidence type="ECO:0000259" key="5">
    <source>
        <dbReference type="Pfam" id="PF00884"/>
    </source>
</evidence>
<keyword evidence="7" id="KW-1185">Reference proteome</keyword>
<organism evidence="6 7">
    <name type="scientific">Lentisphaera profundi</name>
    <dbReference type="NCBI Taxonomy" id="1658616"/>
    <lineage>
        <taxon>Bacteria</taxon>
        <taxon>Pseudomonadati</taxon>
        <taxon>Lentisphaerota</taxon>
        <taxon>Lentisphaeria</taxon>
        <taxon>Lentisphaerales</taxon>
        <taxon>Lentisphaeraceae</taxon>
        <taxon>Lentisphaera</taxon>
    </lineage>
</organism>
<dbReference type="PANTHER" id="PTHR42693">
    <property type="entry name" value="ARYLSULFATASE FAMILY MEMBER"/>
    <property type="match status" value="1"/>
</dbReference>
<evidence type="ECO:0000256" key="3">
    <source>
        <dbReference type="ARBA" id="ARBA00022801"/>
    </source>
</evidence>
<evidence type="ECO:0000313" key="7">
    <source>
        <dbReference type="Proteomes" id="UP001214250"/>
    </source>
</evidence>
<dbReference type="RefSeq" id="WP_274152308.1">
    <property type="nucleotide sequence ID" value="NZ_CP117812.1"/>
</dbReference>
<sequence length="568" mass="64672">MKQLINILMIVTVMLCPSLYAQERPNIIVILVDDMGYSDLGAFGGEVDTPHIDSLAVNGLRFTQNYNSARCCPSRASLLSGLYSHQTGLADFTGPDKTAKQGPAYLGHLNNTCVTLAEVLKTAGYSTYGVGKWHVGKEEVASPTNRGFDEYYGYTDFHGKNQWMYNTKNRRGGYNRMPEGREHEIKYTKETFYATDAFTDYSLEFIKQGVEKKKPFFLYLAHSSPHFPVQAPAATRDKYLERYRKGWDVLRDERFKRQKEIGLSTDAWKFTDRSYVPKDPNGKHGPIDNGYGGKPNPAWDTLDVDTREDLAYRMALFAAMIDHVDQGVGKIIAQLKALGEFENTLILFTSDNGACYEWGPLGFDGGSRQGEYILHKGDALKTMGLNVRGEKEMSVGSAWANLSNTPLRLYKHFNHEGGNCSPLIAHWPKGIKNPDRWVRTPIHLMDYMSTICDASGAKYPETFNGNTITPTEGTSLKPIFDGDQELPERTIYFDHFNSSAIRKGPWKLVRPRFNKRNWELYNIDEDRCETNDLSKTHPEMAKAMEKQWLDWAKRVKIFPYYQHQAKDK</sequence>
<dbReference type="InterPro" id="IPR017850">
    <property type="entry name" value="Alkaline_phosphatase_core_sf"/>
</dbReference>
<evidence type="ECO:0000256" key="1">
    <source>
        <dbReference type="ARBA" id="ARBA00008779"/>
    </source>
</evidence>
<keyword evidence="2" id="KW-0479">Metal-binding</keyword>
<dbReference type="InterPro" id="IPR050738">
    <property type="entry name" value="Sulfatase"/>
</dbReference>
<comment type="similarity">
    <text evidence="1">Belongs to the sulfatase family.</text>
</comment>
<dbReference type="Gene3D" id="3.40.720.10">
    <property type="entry name" value="Alkaline Phosphatase, subunit A"/>
    <property type="match status" value="1"/>
</dbReference>
<evidence type="ECO:0000256" key="2">
    <source>
        <dbReference type="ARBA" id="ARBA00022723"/>
    </source>
</evidence>
<dbReference type="CDD" id="cd16025">
    <property type="entry name" value="PAS_like"/>
    <property type="match status" value="1"/>
</dbReference>
<dbReference type="PROSITE" id="PS00149">
    <property type="entry name" value="SULFATASE_2"/>
    <property type="match status" value="1"/>
</dbReference>
<accession>A0ABY7VWU2</accession>
<evidence type="ECO:0000313" key="6">
    <source>
        <dbReference type="EMBL" id="WDE97739.1"/>
    </source>
</evidence>
<dbReference type="PANTHER" id="PTHR42693:SF53">
    <property type="entry name" value="ENDO-4-O-SULFATASE"/>
    <property type="match status" value="1"/>
</dbReference>
<feature type="domain" description="Sulfatase N-terminal" evidence="5">
    <location>
        <begin position="25"/>
        <end position="456"/>
    </location>
</feature>
<dbReference type="InterPro" id="IPR000917">
    <property type="entry name" value="Sulfatase_N"/>
</dbReference>
<reference evidence="6 7" key="1">
    <citation type="submission" date="2023-02" db="EMBL/GenBank/DDBJ databases">
        <title>Genome sequence of Lentisphaera profundi SAORIC-696.</title>
        <authorList>
            <person name="Kim e."/>
            <person name="Cho J.-C."/>
            <person name="Choi A."/>
            <person name="Kang I."/>
        </authorList>
    </citation>
    <scope>NUCLEOTIDE SEQUENCE [LARGE SCALE GENOMIC DNA]</scope>
    <source>
        <strain evidence="6 7">SAORIC-696</strain>
    </source>
</reference>
<evidence type="ECO:0000256" key="4">
    <source>
        <dbReference type="ARBA" id="ARBA00022837"/>
    </source>
</evidence>
<proteinExistence type="inferred from homology"/>
<keyword evidence="3" id="KW-0378">Hydrolase</keyword>
<dbReference type="Proteomes" id="UP001214250">
    <property type="component" value="Chromosome 2"/>
</dbReference>
<gene>
    <name evidence="6" type="ORF">PQO03_18090</name>
</gene>
<dbReference type="Pfam" id="PF00884">
    <property type="entry name" value="Sulfatase"/>
    <property type="match status" value="1"/>
</dbReference>
<dbReference type="InterPro" id="IPR024607">
    <property type="entry name" value="Sulfatase_CS"/>
</dbReference>